<feature type="domain" description="RlmL ferredoxin-like" evidence="4">
    <location>
        <begin position="94"/>
        <end position="151"/>
    </location>
</feature>
<dbReference type="Pfam" id="PF01170">
    <property type="entry name" value="UPF0020"/>
    <property type="match status" value="1"/>
</dbReference>
<dbReference type="PROSITE" id="PS01261">
    <property type="entry name" value="UPF0020"/>
    <property type="match status" value="1"/>
</dbReference>
<dbReference type="InterPro" id="IPR029063">
    <property type="entry name" value="SAM-dependent_MTases_sf"/>
</dbReference>
<organism evidence="5">
    <name type="scientific">Picea sitchensis</name>
    <name type="common">Sitka spruce</name>
    <name type="synonym">Pinus sitchensis</name>
    <dbReference type="NCBI Taxonomy" id="3332"/>
    <lineage>
        <taxon>Eukaryota</taxon>
        <taxon>Viridiplantae</taxon>
        <taxon>Streptophyta</taxon>
        <taxon>Embryophyta</taxon>
        <taxon>Tracheophyta</taxon>
        <taxon>Spermatophyta</taxon>
        <taxon>Pinopsida</taxon>
        <taxon>Pinidae</taxon>
        <taxon>Conifers I</taxon>
        <taxon>Pinales</taxon>
        <taxon>Pinaceae</taxon>
        <taxon>Picea</taxon>
    </lineage>
</organism>
<evidence type="ECO:0000259" key="3">
    <source>
        <dbReference type="Pfam" id="PF01170"/>
    </source>
</evidence>
<dbReference type="Pfam" id="PF22020">
    <property type="entry name" value="RlmL_1st"/>
    <property type="match status" value="1"/>
</dbReference>
<evidence type="ECO:0000313" key="5">
    <source>
        <dbReference type="EMBL" id="ABR16537.1"/>
    </source>
</evidence>
<dbReference type="AlphaFoldDB" id="B8LLK7"/>
<accession>B8LLK7</accession>
<dbReference type="GO" id="GO:0008168">
    <property type="term" value="F:methyltransferase activity"/>
    <property type="evidence" value="ECO:0007669"/>
    <property type="project" value="UniProtKB-KW"/>
</dbReference>
<feature type="domain" description="Ribosomal RNA large subunit methyltransferase K/L-like methyltransferase" evidence="3">
    <location>
        <begin position="321"/>
        <end position="504"/>
    </location>
</feature>
<evidence type="ECO:0000259" key="4">
    <source>
        <dbReference type="Pfam" id="PF22020"/>
    </source>
</evidence>
<dbReference type="EMBL" id="EF676650">
    <property type="protein sequence ID" value="ABR16537.1"/>
    <property type="molecule type" value="mRNA"/>
</dbReference>
<dbReference type="CDD" id="cd11715">
    <property type="entry name" value="THUMP_AdoMetMT"/>
    <property type="match status" value="1"/>
</dbReference>
<dbReference type="Gene3D" id="3.40.50.150">
    <property type="entry name" value="Vaccinia Virus protein VP39"/>
    <property type="match status" value="1"/>
</dbReference>
<proteinExistence type="evidence at transcript level"/>
<dbReference type="InterPro" id="IPR053943">
    <property type="entry name" value="RlmKL-like_Mtase_CS"/>
</dbReference>
<dbReference type="PANTHER" id="PTHR47313:SF1">
    <property type="entry name" value="RIBOSOMAL RNA LARGE SUBUNIT METHYLTRANSFERASE K_L"/>
    <property type="match status" value="1"/>
</dbReference>
<dbReference type="Gene3D" id="3.30.2130.30">
    <property type="match status" value="1"/>
</dbReference>
<dbReference type="GO" id="GO:0043527">
    <property type="term" value="C:tRNA methyltransferase complex"/>
    <property type="evidence" value="ECO:0007669"/>
    <property type="project" value="UniProtKB-ARBA"/>
</dbReference>
<evidence type="ECO:0000256" key="1">
    <source>
        <dbReference type="ARBA" id="ARBA00022603"/>
    </source>
</evidence>
<name>B8LLK7_PICSI</name>
<keyword evidence="1" id="KW-0489">Methyltransferase</keyword>
<dbReference type="InterPro" id="IPR000241">
    <property type="entry name" value="RlmKL-like_Mtase"/>
</dbReference>
<reference evidence="5" key="1">
    <citation type="submission" date="2007-06" db="EMBL/GenBank/DDBJ databases">
        <title>Full length cDNA sequences from Sitka Spruce (Picea sitchensis).</title>
        <authorList>
            <person name="Ralph S.G."/>
            <person name="Chun H.E."/>
            <person name="Liao N."/>
            <person name="Ali J."/>
            <person name="Reid K."/>
            <person name="Kolosova N."/>
            <person name="Cooper N."/>
            <person name="Cullis C."/>
            <person name="Jancsik S."/>
            <person name="Moore R."/>
            <person name="Mayo M."/>
            <person name="Wagner S."/>
            <person name="Holt R.A."/>
            <person name="Jones S.J.M."/>
            <person name="Marra M.A."/>
            <person name="Ritland C.E."/>
            <person name="Ritland K."/>
            <person name="Bohlmann J."/>
        </authorList>
    </citation>
    <scope>NUCLEOTIDE SEQUENCE</scope>
    <source>
        <tissue evidence="5">Green portion of the leader tissue</tissue>
    </source>
</reference>
<dbReference type="InterPro" id="IPR054170">
    <property type="entry name" value="RlmL_1st"/>
</dbReference>
<evidence type="ECO:0000256" key="2">
    <source>
        <dbReference type="ARBA" id="ARBA00022679"/>
    </source>
</evidence>
<dbReference type="SUPFAM" id="SSF53335">
    <property type="entry name" value="S-adenosyl-L-methionine-dependent methyltransferases"/>
    <property type="match status" value="1"/>
</dbReference>
<dbReference type="GO" id="GO:0032259">
    <property type="term" value="P:methylation"/>
    <property type="evidence" value="ECO:0007669"/>
    <property type="project" value="UniProtKB-KW"/>
</dbReference>
<dbReference type="PANTHER" id="PTHR47313">
    <property type="entry name" value="RIBOSOMAL RNA LARGE SUBUNIT METHYLTRANSFERASE K/L"/>
    <property type="match status" value="1"/>
</dbReference>
<keyword evidence="2" id="KW-0808">Transferase</keyword>
<sequence>MATPLQPTFQCINDRPPFFSLPFPSTSLRFLSSPQNSYSSTTQTHKNLLIKSQIAPAPVTGPAQPKTLEAPANVLKSHSHLHSDKISSKTEQCKFFATCAPGLEQVVAAELGSPLIGATGIKEGSGGVYFQGTLSTGYSANLWLRCGIRVLLELSYAEMPKKDRDCVYNFVRNAVDWPQYLASSTLKKSGYKRWKFRTFAVQSRVWDCTQVTNSMSASIRTKDAICDSIRDACNNKRPDPPEEGGAKADVPLFLSLYRDKAVLYKDMSGVSLHRRGYRDVMHRASLSEAVAAGILTLAGWNTRVQGLGVANKNGGLESLENMVLLDPMCGSGTFLIEAALMAANRAPGLTRKTWPFKSWHDFDSVSWKECWQNASSAATPIPPGLRLLGNDKHEGALSLCARDAEAAGVKEVLELSCKDCRDYSPSVTPTLVVVNPPWGFRLGNEGENDHEGVESTWEALGQFSKQHCNNADMYILSGKSTATRELRMKADKKWPITMGGVECRLLHYYVLPSKVGTTTDCARISKKHSITE</sequence>
<protein>
    <submittedName>
        <fullName evidence="5">Uncharacterized protein</fullName>
    </submittedName>
</protein>